<dbReference type="PANTHER" id="PTHR24291:SF189">
    <property type="entry name" value="CYTOCHROME P450 4C3-RELATED"/>
    <property type="match status" value="1"/>
</dbReference>
<evidence type="ECO:0000256" key="4">
    <source>
        <dbReference type="ARBA" id="ARBA00004406"/>
    </source>
</evidence>
<evidence type="ECO:0000256" key="5">
    <source>
        <dbReference type="ARBA" id="ARBA00010617"/>
    </source>
</evidence>
<keyword evidence="11 14" id="KW-0408">Iron</keyword>
<dbReference type="Pfam" id="PF00067">
    <property type="entry name" value="p450"/>
    <property type="match status" value="1"/>
</dbReference>
<feature type="binding site" description="axial binding residue" evidence="14">
    <location>
        <position position="291"/>
    </location>
    <ligand>
        <name>heme</name>
        <dbReference type="ChEBI" id="CHEBI:30413"/>
    </ligand>
    <ligandPart>
        <name>Fe</name>
        <dbReference type="ChEBI" id="CHEBI:18248"/>
    </ligandPart>
</feature>
<comment type="similarity">
    <text evidence="5 15">Belongs to the cytochrome P450 family.</text>
</comment>
<dbReference type="PROSITE" id="PS00086">
    <property type="entry name" value="CYTOCHROME_P450"/>
    <property type="match status" value="1"/>
</dbReference>
<protein>
    <submittedName>
        <fullName evidence="16">Cytochrome P450</fullName>
    </submittedName>
</protein>
<evidence type="ECO:0000256" key="3">
    <source>
        <dbReference type="ARBA" id="ARBA00004174"/>
    </source>
</evidence>
<dbReference type="SUPFAM" id="SSF48264">
    <property type="entry name" value="Cytochrome P450"/>
    <property type="match status" value="1"/>
</dbReference>
<dbReference type="InterPro" id="IPR002403">
    <property type="entry name" value="Cyt_P450_E_grp-IV"/>
</dbReference>
<dbReference type="GO" id="GO:0005789">
    <property type="term" value="C:endoplasmic reticulum membrane"/>
    <property type="evidence" value="ECO:0007669"/>
    <property type="project" value="UniProtKB-SubCell"/>
</dbReference>
<proteinExistence type="inferred from homology"/>
<dbReference type="Proteomes" id="UP001458880">
    <property type="component" value="Unassembled WGS sequence"/>
</dbReference>
<keyword evidence="12 15" id="KW-0503">Monooxygenase</keyword>
<comment type="function">
    <text evidence="2">May be involved in the metabolism of insect hormones and in the breakdown of synthetic insecticides.</text>
</comment>
<keyword evidence="9" id="KW-0492">Microsome</keyword>
<comment type="caution">
    <text evidence="16">The sequence shown here is derived from an EMBL/GenBank/DDBJ whole genome shotgun (WGS) entry which is preliminary data.</text>
</comment>
<evidence type="ECO:0000256" key="1">
    <source>
        <dbReference type="ARBA" id="ARBA00001971"/>
    </source>
</evidence>
<keyword evidence="6 14" id="KW-0349">Heme</keyword>
<dbReference type="InterPro" id="IPR036396">
    <property type="entry name" value="Cyt_P450_sf"/>
</dbReference>
<reference evidence="16 17" key="1">
    <citation type="journal article" date="2024" name="BMC Genomics">
        <title>De novo assembly and annotation of Popillia japonica's genome with initial clues to its potential as an invasive pest.</title>
        <authorList>
            <person name="Cucini C."/>
            <person name="Boschi S."/>
            <person name="Funari R."/>
            <person name="Cardaioli E."/>
            <person name="Iannotti N."/>
            <person name="Marturano G."/>
            <person name="Paoli F."/>
            <person name="Bruttini M."/>
            <person name="Carapelli A."/>
            <person name="Frati F."/>
            <person name="Nardi F."/>
        </authorList>
    </citation>
    <scope>NUCLEOTIDE SEQUENCE [LARGE SCALE GENOMIC DNA]</scope>
    <source>
        <strain evidence="16">DMR45628</strain>
    </source>
</reference>
<keyword evidence="8" id="KW-0256">Endoplasmic reticulum</keyword>
<comment type="cofactor">
    <cofactor evidence="1 14">
        <name>heme</name>
        <dbReference type="ChEBI" id="CHEBI:30413"/>
    </cofactor>
</comment>
<comment type="subcellular location">
    <subcellularLocation>
        <location evidence="4">Endoplasmic reticulum membrane</location>
        <topology evidence="4">Peripheral membrane protein</topology>
    </subcellularLocation>
    <subcellularLocation>
        <location evidence="3">Microsome membrane</location>
        <topology evidence="3">Peripheral membrane protein</topology>
    </subcellularLocation>
</comment>
<evidence type="ECO:0000313" key="17">
    <source>
        <dbReference type="Proteomes" id="UP001458880"/>
    </source>
</evidence>
<name>A0AAW1MES5_POPJA</name>
<evidence type="ECO:0000256" key="14">
    <source>
        <dbReference type="PIRSR" id="PIRSR602403-1"/>
    </source>
</evidence>
<dbReference type="PANTHER" id="PTHR24291">
    <property type="entry name" value="CYTOCHROME P450 FAMILY 4"/>
    <property type="match status" value="1"/>
</dbReference>
<evidence type="ECO:0000256" key="9">
    <source>
        <dbReference type="ARBA" id="ARBA00022848"/>
    </source>
</evidence>
<evidence type="ECO:0000256" key="13">
    <source>
        <dbReference type="ARBA" id="ARBA00023136"/>
    </source>
</evidence>
<evidence type="ECO:0000256" key="11">
    <source>
        <dbReference type="ARBA" id="ARBA00023004"/>
    </source>
</evidence>
<dbReference type="GO" id="GO:0016705">
    <property type="term" value="F:oxidoreductase activity, acting on paired donors, with incorporation or reduction of molecular oxygen"/>
    <property type="evidence" value="ECO:0007669"/>
    <property type="project" value="InterPro"/>
</dbReference>
<organism evidence="16 17">
    <name type="scientific">Popillia japonica</name>
    <name type="common">Japanese beetle</name>
    <dbReference type="NCBI Taxonomy" id="7064"/>
    <lineage>
        <taxon>Eukaryota</taxon>
        <taxon>Metazoa</taxon>
        <taxon>Ecdysozoa</taxon>
        <taxon>Arthropoda</taxon>
        <taxon>Hexapoda</taxon>
        <taxon>Insecta</taxon>
        <taxon>Pterygota</taxon>
        <taxon>Neoptera</taxon>
        <taxon>Endopterygota</taxon>
        <taxon>Coleoptera</taxon>
        <taxon>Polyphaga</taxon>
        <taxon>Scarabaeiformia</taxon>
        <taxon>Scarabaeidae</taxon>
        <taxon>Rutelinae</taxon>
        <taxon>Popillia</taxon>
    </lineage>
</organism>
<evidence type="ECO:0000256" key="2">
    <source>
        <dbReference type="ARBA" id="ARBA00003690"/>
    </source>
</evidence>
<evidence type="ECO:0000256" key="12">
    <source>
        <dbReference type="ARBA" id="ARBA00023033"/>
    </source>
</evidence>
<dbReference type="PRINTS" id="PR00465">
    <property type="entry name" value="EP450IV"/>
</dbReference>
<dbReference type="InterPro" id="IPR017972">
    <property type="entry name" value="Cyt_P450_CS"/>
</dbReference>
<dbReference type="Gene3D" id="1.10.630.10">
    <property type="entry name" value="Cytochrome P450"/>
    <property type="match status" value="1"/>
</dbReference>
<dbReference type="GO" id="GO:0004497">
    <property type="term" value="F:monooxygenase activity"/>
    <property type="evidence" value="ECO:0007669"/>
    <property type="project" value="UniProtKB-KW"/>
</dbReference>
<dbReference type="PRINTS" id="PR00385">
    <property type="entry name" value="P450"/>
</dbReference>
<dbReference type="AlphaFoldDB" id="A0AAW1MES5"/>
<dbReference type="GO" id="GO:0020037">
    <property type="term" value="F:heme binding"/>
    <property type="evidence" value="ECO:0007669"/>
    <property type="project" value="InterPro"/>
</dbReference>
<dbReference type="CDD" id="cd20628">
    <property type="entry name" value="CYP4"/>
    <property type="match status" value="1"/>
</dbReference>
<evidence type="ECO:0000313" key="16">
    <source>
        <dbReference type="EMBL" id="KAK9744647.1"/>
    </source>
</evidence>
<evidence type="ECO:0000256" key="10">
    <source>
        <dbReference type="ARBA" id="ARBA00023002"/>
    </source>
</evidence>
<dbReference type="InterPro" id="IPR001128">
    <property type="entry name" value="Cyt_P450"/>
</dbReference>
<accession>A0AAW1MES5</accession>
<keyword evidence="7 14" id="KW-0479">Metal-binding</keyword>
<evidence type="ECO:0000256" key="6">
    <source>
        <dbReference type="ARBA" id="ARBA00022617"/>
    </source>
</evidence>
<dbReference type="InterPro" id="IPR050196">
    <property type="entry name" value="Cytochrome_P450_Monoox"/>
</dbReference>
<gene>
    <name evidence="16" type="ORF">QE152_g7601</name>
</gene>
<evidence type="ECO:0000256" key="8">
    <source>
        <dbReference type="ARBA" id="ARBA00022824"/>
    </source>
</evidence>
<sequence>MKANGETFDIYPYITKCALDIICETAMGTSINAMSSNRNQYVESIYAISEIITWRFFRPYITDFIFQFTPKGYAFQKHLKQVHNFTRKVVAERKKHLKDNNLNNESKANKANNKLLGKKERMSFLDLLLNSSESSDVLNDQDIAEEVDTFMFEGHDTTTAGMCWTLFLLGNNADIQEKVYQEVRNVLQNKSTPSTISELHEMKYLENVIKESLRLYPSVPFILRELEQPVQIGEYKIPAGVQAVLSIYGIHRSRKYYTDPDNFDPDRFLPENSKGRHPYAYIPFSAGPRNCIGQKFAMYEEKTVLASIINRYKITAMEKPENIMVTVDLILRPLNGVILKLEKRPKIN</sequence>
<keyword evidence="17" id="KW-1185">Reference proteome</keyword>
<evidence type="ECO:0000256" key="7">
    <source>
        <dbReference type="ARBA" id="ARBA00022723"/>
    </source>
</evidence>
<dbReference type="EMBL" id="JASPKY010000056">
    <property type="protein sequence ID" value="KAK9744647.1"/>
    <property type="molecule type" value="Genomic_DNA"/>
</dbReference>
<dbReference type="GO" id="GO:0005506">
    <property type="term" value="F:iron ion binding"/>
    <property type="evidence" value="ECO:0007669"/>
    <property type="project" value="InterPro"/>
</dbReference>
<keyword evidence="13" id="KW-0472">Membrane</keyword>
<evidence type="ECO:0000256" key="15">
    <source>
        <dbReference type="RuleBase" id="RU000461"/>
    </source>
</evidence>
<keyword evidence="10 15" id="KW-0560">Oxidoreductase</keyword>